<feature type="compositionally biased region" description="Basic and acidic residues" evidence="1">
    <location>
        <begin position="66"/>
        <end position="75"/>
    </location>
</feature>
<feature type="region of interest" description="Disordered" evidence="1">
    <location>
        <begin position="54"/>
        <end position="81"/>
    </location>
</feature>
<proteinExistence type="predicted"/>
<evidence type="ECO:0000313" key="3">
    <source>
        <dbReference type="Proteomes" id="UP000571950"/>
    </source>
</evidence>
<name>A0A7W6FNC2_9SPHN</name>
<evidence type="ECO:0000256" key="1">
    <source>
        <dbReference type="SAM" id="MobiDB-lite"/>
    </source>
</evidence>
<protein>
    <submittedName>
        <fullName evidence="2">Uncharacterized protein</fullName>
    </submittedName>
</protein>
<evidence type="ECO:0000313" key="2">
    <source>
        <dbReference type="EMBL" id="MBB3924673.1"/>
    </source>
</evidence>
<reference evidence="2 3" key="1">
    <citation type="submission" date="2020-08" db="EMBL/GenBank/DDBJ databases">
        <title>Genomic Encyclopedia of Type Strains, Phase IV (KMG-IV): sequencing the most valuable type-strain genomes for metagenomic binning, comparative biology and taxonomic classification.</title>
        <authorList>
            <person name="Goeker M."/>
        </authorList>
    </citation>
    <scope>NUCLEOTIDE SEQUENCE [LARGE SCALE GENOMIC DNA]</scope>
    <source>
        <strain evidence="2 3">DSM 26189</strain>
    </source>
</reference>
<organism evidence="2 3">
    <name type="scientific">Sphingobium jiangsuense</name>
    <dbReference type="NCBI Taxonomy" id="870476"/>
    <lineage>
        <taxon>Bacteria</taxon>
        <taxon>Pseudomonadati</taxon>
        <taxon>Pseudomonadota</taxon>
        <taxon>Alphaproteobacteria</taxon>
        <taxon>Sphingomonadales</taxon>
        <taxon>Sphingomonadaceae</taxon>
        <taxon>Sphingobium</taxon>
    </lineage>
</organism>
<dbReference type="RefSeq" id="WP_188070222.1">
    <property type="nucleotide sequence ID" value="NZ_BSPS01000147.1"/>
</dbReference>
<keyword evidence="3" id="KW-1185">Reference proteome</keyword>
<dbReference type="AlphaFoldDB" id="A0A7W6FNC2"/>
<dbReference type="EMBL" id="JACIDT010000001">
    <property type="protein sequence ID" value="MBB3924673.1"/>
    <property type="molecule type" value="Genomic_DNA"/>
</dbReference>
<sequence length="252" mass="25867">MPTASFHRSLLPGLLAMMLASCGGDADKDAPLATLDAPLTRNAADPALREALETPLASDPDLTGEMNRDAVRPPDRPLNGALPLLSPAQAKEEALRLAGGRLISAPAATKSIASTGTVPATLAGLARQTLASRGERCDSGRESHDMDWAGRLPPVLPVYPGAHVTEAAGADDPAPCAFRAASFTTGAPVGEVMDFYATMAKRGGYSVEHVEHNGAQVLDGAKGRNGAAYQLRVQDAPGGGSLVDLIATGRDG</sequence>
<comment type="caution">
    <text evidence="2">The sequence shown here is derived from an EMBL/GenBank/DDBJ whole genome shotgun (WGS) entry which is preliminary data.</text>
</comment>
<gene>
    <name evidence="2" type="ORF">GGR43_000367</name>
</gene>
<dbReference type="Proteomes" id="UP000571950">
    <property type="component" value="Unassembled WGS sequence"/>
</dbReference>
<accession>A0A7W6FNC2</accession>